<evidence type="ECO:0000256" key="2">
    <source>
        <dbReference type="SAM" id="Phobius"/>
    </source>
</evidence>
<evidence type="ECO:0000256" key="1">
    <source>
        <dbReference type="SAM" id="MobiDB-lite"/>
    </source>
</evidence>
<reference evidence="3" key="1">
    <citation type="submission" date="2021-01" db="EMBL/GenBank/DDBJ databases">
        <title>Adiantum capillus-veneris genome.</title>
        <authorList>
            <person name="Fang Y."/>
            <person name="Liao Q."/>
        </authorList>
    </citation>
    <scope>NUCLEOTIDE SEQUENCE</scope>
    <source>
        <strain evidence="3">H3</strain>
        <tissue evidence="3">Leaf</tissue>
    </source>
</reference>
<keyword evidence="4" id="KW-1185">Reference proteome</keyword>
<dbReference type="EMBL" id="JABFUD020000012">
    <property type="protein sequence ID" value="KAI5072902.1"/>
    <property type="molecule type" value="Genomic_DNA"/>
</dbReference>
<feature type="region of interest" description="Disordered" evidence="1">
    <location>
        <begin position="1"/>
        <end position="106"/>
    </location>
</feature>
<dbReference type="OrthoDB" id="10382788at2759"/>
<keyword evidence="2" id="KW-1133">Transmembrane helix</keyword>
<sequence>MDQNNKIRLVEEEEKSGWTILSTVHDEEPEEKLPAAPETDPEPIKGADEPVRGADDSALSEEKSKENEDSDDAEEVLYSEGDDYADDELTDYGVDDGAEEGGSPFSNSAREYVWESEPVRDAGVEQTLVEQQPGQKQGLIWRASLVATLGFFGWAVLCGLGGGGKNVRCLKLHPCSLKEGEPVLSTL</sequence>
<protein>
    <submittedName>
        <fullName evidence="3">Uncharacterized protein</fullName>
    </submittedName>
</protein>
<organism evidence="3 4">
    <name type="scientific">Adiantum capillus-veneris</name>
    <name type="common">Maidenhair fern</name>
    <dbReference type="NCBI Taxonomy" id="13818"/>
    <lineage>
        <taxon>Eukaryota</taxon>
        <taxon>Viridiplantae</taxon>
        <taxon>Streptophyta</taxon>
        <taxon>Embryophyta</taxon>
        <taxon>Tracheophyta</taxon>
        <taxon>Polypodiopsida</taxon>
        <taxon>Polypodiidae</taxon>
        <taxon>Polypodiales</taxon>
        <taxon>Pteridineae</taxon>
        <taxon>Pteridaceae</taxon>
        <taxon>Vittarioideae</taxon>
        <taxon>Adiantum</taxon>
    </lineage>
</organism>
<accession>A0A9D4USA2</accession>
<proteinExistence type="predicted"/>
<feature type="transmembrane region" description="Helical" evidence="2">
    <location>
        <begin position="139"/>
        <end position="162"/>
    </location>
</feature>
<evidence type="ECO:0000313" key="4">
    <source>
        <dbReference type="Proteomes" id="UP000886520"/>
    </source>
</evidence>
<keyword evidence="2" id="KW-0812">Transmembrane</keyword>
<comment type="caution">
    <text evidence="3">The sequence shown here is derived from an EMBL/GenBank/DDBJ whole genome shotgun (WGS) entry which is preliminary data.</text>
</comment>
<dbReference type="AlphaFoldDB" id="A0A9D4USA2"/>
<evidence type="ECO:0000313" key="3">
    <source>
        <dbReference type="EMBL" id="KAI5072902.1"/>
    </source>
</evidence>
<keyword evidence="2" id="KW-0472">Membrane</keyword>
<name>A0A9D4USA2_ADICA</name>
<feature type="compositionally biased region" description="Acidic residues" evidence="1">
    <location>
        <begin position="68"/>
        <end position="99"/>
    </location>
</feature>
<feature type="compositionally biased region" description="Basic and acidic residues" evidence="1">
    <location>
        <begin position="42"/>
        <end position="67"/>
    </location>
</feature>
<gene>
    <name evidence="3" type="ORF">GOP47_0013008</name>
</gene>
<dbReference type="Proteomes" id="UP000886520">
    <property type="component" value="Chromosome 12"/>
</dbReference>